<keyword evidence="1" id="KW-1133">Transmembrane helix</keyword>
<evidence type="ECO:0000313" key="2">
    <source>
        <dbReference type="EMBL" id="MBB4104382.1"/>
    </source>
</evidence>
<dbReference type="Proteomes" id="UP000584824">
    <property type="component" value="Unassembled WGS sequence"/>
</dbReference>
<dbReference type="Pfam" id="PF07386">
    <property type="entry name" value="DUF1499"/>
    <property type="match status" value="1"/>
</dbReference>
<dbReference type="RefSeq" id="WP_183793461.1">
    <property type="nucleotide sequence ID" value="NZ_JACIDU010000011.1"/>
</dbReference>
<feature type="transmembrane region" description="Helical" evidence="1">
    <location>
        <begin position="78"/>
        <end position="102"/>
    </location>
</feature>
<feature type="transmembrane region" description="Helical" evidence="1">
    <location>
        <begin position="44"/>
        <end position="66"/>
    </location>
</feature>
<gene>
    <name evidence="2" type="ORF">GGQ66_002956</name>
</gene>
<sequence>MAIRFERPVSRSAFWAKRLGFMALVLFVIAFVAGRFGGLSVPDFAALLLVAAALAAVAVLLALLGLAQLWRIGALGGLAAFAGLVFAALPLGVAGVAVAAYMTSPPVFDLSTDPADPPPFLKPRAGDQQWLPRAATPNGEWQAAGAYVDLVGRRFDGAPDRLTAAVRKAARAVRMSIVATEGEALAGSADAAPAAVPTGKGGGNPAIPIPLPRPEPQLLSAPPVLIGKPGDVLIQGVTRTLVFGMPFDIMIRLREEDDNTLVDVRAVARYGDRDFGIGAELIRAFLDALEAEMLGLG</sequence>
<reference evidence="2 3" key="1">
    <citation type="submission" date="2020-08" db="EMBL/GenBank/DDBJ databases">
        <title>Genomic Encyclopedia of Type Strains, Phase IV (KMG-IV): sequencing the most valuable type-strain genomes for metagenomic binning, comparative biology and taxonomic classification.</title>
        <authorList>
            <person name="Goeker M."/>
        </authorList>
    </citation>
    <scope>NUCLEOTIDE SEQUENCE [LARGE SCALE GENOMIC DNA]</scope>
    <source>
        <strain evidence="2 3">DSM 26385</strain>
    </source>
</reference>
<keyword evidence="3" id="KW-1185">Reference proteome</keyword>
<keyword evidence="1" id="KW-0472">Membrane</keyword>
<accession>A0A7W6K3D8</accession>
<keyword evidence="1" id="KW-0812">Transmembrane</keyword>
<evidence type="ECO:0008006" key="4">
    <source>
        <dbReference type="Google" id="ProtNLM"/>
    </source>
</evidence>
<name>A0A7W6K3D8_9HYPH</name>
<feature type="transmembrane region" description="Helical" evidence="1">
    <location>
        <begin position="21"/>
        <end position="38"/>
    </location>
</feature>
<comment type="caution">
    <text evidence="2">The sequence shown here is derived from an EMBL/GenBank/DDBJ whole genome shotgun (WGS) entry which is preliminary data.</text>
</comment>
<dbReference type="EMBL" id="JACIDU010000011">
    <property type="protein sequence ID" value="MBB4104382.1"/>
    <property type="molecule type" value="Genomic_DNA"/>
</dbReference>
<evidence type="ECO:0000256" key="1">
    <source>
        <dbReference type="SAM" id="Phobius"/>
    </source>
</evidence>
<dbReference type="AlphaFoldDB" id="A0A7W6K3D8"/>
<dbReference type="InterPro" id="IPR010865">
    <property type="entry name" value="DUF1499"/>
</dbReference>
<organism evidence="2 3">
    <name type="scientific">Allorhizobium borbori</name>
    <dbReference type="NCBI Taxonomy" id="485907"/>
    <lineage>
        <taxon>Bacteria</taxon>
        <taxon>Pseudomonadati</taxon>
        <taxon>Pseudomonadota</taxon>
        <taxon>Alphaproteobacteria</taxon>
        <taxon>Hyphomicrobiales</taxon>
        <taxon>Rhizobiaceae</taxon>
        <taxon>Rhizobium/Agrobacterium group</taxon>
        <taxon>Allorhizobium</taxon>
    </lineage>
</organism>
<protein>
    <recommendedName>
        <fullName evidence="4">DUF1499 domain-containing protein</fullName>
    </recommendedName>
</protein>
<evidence type="ECO:0000313" key="3">
    <source>
        <dbReference type="Proteomes" id="UP000584824"/>
    </source>
</evidence>
<proteinExistence type="predicted"/>